<dbReference type="InterPro" id="IPR003834">
    <property type="entry name" value="Cyt_c_assmbl_TM_dom"/>
</dbReference>
<accession>A0ABW2A865</accession>
<keyword evidence="4 6" id="KW-1133">Transmembrane helix</keyword>
<evidence type="ECO:0000259" key="8">
    <source>
        <dbReference type="Pfam" id="PF11412"/>
    </source>
</evidence>
<feature type="transmembrane region" description="Helical" evidence="6">
    <location>
        <begin position="415"/>
        <end position="445"/>
    </location>
</feature>
<evidence type="ECO:0000256" key="5">
    <source>
        <dbReference type="ARBA" id="ARBA00023136"/>
    </source>
</evidence>
<keyword evidence="2 6" id="KW-0812">Transmembrane</keyword>
<keyword evidence="5 6" id="KW-0472">Membrane</keyword>
<dbReference type="Proteomes" id="UP001596422">
    <property type="component" value="Unassembled WGS sequence"/>
</dbReference>
<feature type="transmembrane region" description="Helical" evidence="6">
    <location>
        <begin position="330"/>
        <end position="350"/>
    </location>
</feature>
<sequence length="683" mass="75677">MRFEHAWPVWLLWLAVGLLALPLQAATGPWGQSGPVQARVITADRGLSGQAELMLGLQIRLEPGWKTYWRTPGAAGAAPELKLEHPALEPEPEWLWPAPHRYSLLDMQAYGYGDELVLPVRYRLNTSQSRLALKGEAQIYACNELCLPLNIPVRLDLALDSGVDWDSQRLLNQYLARVPAPLDPAQAQPRAVVDDRGLYLELQVPNPGAEVDLFVEGYWVHDWPDPQIRIEGNRVRAWWDAPEGAKVEDPDRPLRFTYVDRLQAREGQVTADIGQRPASDLAVAGWAGLLLMAWLGGLVLNVMPCVLPVLSIKLMHLSEASSLPRREARLQLLLTVAGILGFFSLLALVLAGLKAAGYWVGWGIQFQNPYFLLFMLLLMLLFAANLLGWFEFGLPGRWQTALAQSGDGRRHSPRFASFMQGMAATLLATPCSAPFLGTAVAFALGRGLTEILAVFTALGIGLATPYGLLMLWPGMVRRLPRPGRWMTALRRMLALGLVLTAVWMLWLLSNHLSSTLIGVMALGALCWLILWSPPLRRWRLLLTIMTPLLLVTPLLQSTPVRLSPLQSAAFEPDRIATLVQQGRTVLVDITADWCITCKYNQSAVLDSDEVRARMQRAQVVFMQGDWSLPDPVIEAYLQRYGRSGIPFNAVFGPGRPEGVLLPELLTVDNLTGALRQATGPVER</sequence>
<proteinExistence type="predicted"/>
<comment type="caution">
    <text evidence="9">The sequence shown here is derived from an EMBL/GenBank/DDBJ whole genome shotgun (WGS) entry which is preliminary data.</text>
</comment>
<dbReference type="InterPro" id="IPR035671">
    <property type="entry name" value="DsbD_gamma"/>
</dbReference>
<dbReference type="RefSeq" id="WP_379911953.1">
    <property type="nucleotide sequence ID" value="NZ_JBHSWE010000001.1"/>
</dbReference>
<gene>
    <name evidence="9" type="ORF">ACFQDL_28065</name>
</gene>
<evidence type="ECO:0000313" key="10">
    <source>
        <dbReference type="Proteomes" id="UP001596422"/>
    </source>
</evidence>
<feature type="transmembrane region" description="Helical" evidence="6">
    <location>
        <begin position="538"/>
        <end position="555"/>
    </location>
</feature>
<dbReference type="InterPro" id="IPR028250">
    <property type="entry name" value="DsbDN"/>
</dbReference>
<dbReference type="PANTHER" id="PTHR32234">
    <property type="entry name" value="THIOL:DISULFIDE INTERCHANGE PROTEIN DSBD"/>
    <property type="match status" value="1"/>
</dbReference>
<dbReference type="SUPFAM" id="SSF52833">
    <property type="entry name" value="Thioredoxin-like"/>
    <property type="match status" value="1"/>
</dbReference>
<dbReference type="Gene3D" id="3.40.30.10">
    <property type="entry name" value="Glutaredoxin"/>
    <property type="match status" value="1"/>
</dbReference>
<keyword evidence="3" id="KW-0201">Cytochrome c-type biogenesis</keyword>
<dbReference type="InterPro" id="IPR036249">
    <property type="entry name" value="Thioredoxin-like_sf"/>
</dbReference>
<feature type="transmembrane region" description="Helical" evidence="6">
    <location>
        <begin position="370"/>
        <end position="394"/>
    </location>
</feature>
<protein>
    <submittedName>
        <fullName evidence="9">Protein-disulfide reductase DsbD family protein</fullName>
    </submittedName>
</protein>
<evidence type="ECO:0000256" key="3">
    <source>
        <dbReference type="ARBA" id="ARBA00022748"/>
    </source>
</evidence>
<evidence type="ECO:0000256" key="6">
    <source>
        <dbReference type="SAM" id="Phobius"/>
    </source>
</evidence>
<dbReference type="Pfam" id="PF11412">
    <property type="entry name" value="DsbD_N"/>
    <property type="match status" value="1"/>
</dbReference>
<feature type="transmembrane region" description="Helical" evidence="6">
    <location>
        <begin position="286"/>
        <end position="310"/>
    </location>
</feature>
<feature type="transmembrane region" description="Helical" evidence="6">
    <location>
        <begin position="515"/>
        <end position="531"/>
    </location>
</feature>
<feature type="transmembrane region" description="Helical" evidence="6">
    <location>
        <begin position="492"/>
        <end position="509"/>
    </location>
</feature>
<feature type="domain" description="Cytochrome C biogenesis protein transmembrane" evidence="7">
    <location>
        <begin position="290"/>
        <end position="505"/>
    </location>
</feature>
<evidence type="ECO:0000256" key="1">
    <source>
        <dbReference type="ARBA" id="ARBA00004141"/>
    </source>
</evidence>
<keyword evidence="10" id="KW-1185">Reference proteome</keyword>
<feature type="transmembrane region" description="Helical" evidence="6">
    <location>
        <begin position="451"/>
        <end position="472"/>
    </location>
</feature>
<dbReference type="CDD" id="cd02953">
    <property type="entry name" value="DsbDgamma"/>
    <property type="match status" value="1"/>
</dbReference>
<evidence type="ECO:0000256" key="4">
    <source>
        <dbReference type="ARBA" id="ARBA00022989"/>
    </source>
</evidence>
<dbReference type="Pfam" id="PF13899">
    <property type="entry name" value="Thioredoxin_7"/>
    <property type="match status" value="1"/>
</dbReference>
<evidence type="ECO:0000313" key="9">
    <source>
        <dbReference type="EMBL" id="MFC6673514.1"/>
    </source>
</evidence>
<feature type="domain" description="Thiol:disulfide interchange protein DsbD N-terminal" evidence="8">
    <location>
        <begin position="52"/>
        <end position="148"/>
    </location>
</feature>
<comment type="subcellular location">
    <subcellularLocation>
        <location evidence="1">Membrane</location>
        <topology evidence="1">Multi-pass membrane protein</topology>
    </subcellularLocation>
</comment>
<evidence type="ECO:0000259" key="7">
    <source>
        <dbReference type="Pfam" id="PF02683"/>
    </source>
</evidence>
<name>A0ABW2A865_9GAMM</name>
<dbReference type="Pfam" id="PF02683">
    <property type="entry name" value="DsbD_TM"/>
    <property type="match status" value="1"/>
</dbReference>
<organism evidence="9 10">
    <name type="scientific">Marinobacterium aestuariivivens</name>
    <dbReference type="NCBI Taxonomy" id="1698799"/>
    <lineage>
        <taxon>Bacteria</taxon>
        <taxon>Pseudomonadati</taxon>
        <taxon>Pseudomonadota</taxon>
        <taxon>Gammaproteobacteria</taxon>
        <taxon>Oceanospirillales</taxon>
        <taxon>Oceanospirillaceae</taxon>
        <taxon>Marinobacterium</taxon>
    </lineage>
</organism>
<reference evidence="10" key="1">
    <citation type="journal article" date="2019" name="Int. J. Syst. Evol. Microbiol.">
        <title>The Global Catalogue of Microorganisms (GCM) 10K type strain sequencing project: providing services to taxonomists for standard genome sequencing and annotation.</title>
        <authorList>
            <consortium name="The Broad Institute Genomics Platform"/>
            <consortium name="The Broad Institute Genome Sequencing Center for Infectious Disease"/>
            <person name="Wu L."/>
            <person name="Ma J."/>
        </authorList>
    </citation>
    <scope>NUCLEOTIDE SEQUENCE [LARGE SCALE GENOMIC DNA]</scope>
    <source>
        <strain evidence="10">NBRC 111756</strain>
    </source>
</reference>
<evidence type="ECO:0000256" key="2">
    <source>
        <dbReference type="ARBA" id="ARBA00022692"/>
    </source>
</evidence>
<dbReference type="PANTHER" id="PTHR32234:SF3">
    <property type="entry name" value="SUPPRESSION OF COPPER SENSITIVITY PROTEIN"/>
    <property type="match status" value="1"/>
</dbReference>
<dbReference type="EMBL" id="JBHSWE010000001">
    <property type="protein sequence ID" value="MFC6673514.1"/>
    <property type="molecule type" value="Genomic_DNA"/>
</dbReference>